<organism evidence="2">
    <name type="scientific">Candidatus Kentrum sp. DK</name>
    <dbReference type="NCBI Taxonomy" id="2126562"/>
    <lineage>
        <taxon>Bacteria</taxon>
        <taxon>Pseudomonadati</taxon>
        <taxon>Pseudomonadota</taxon>
        <taxon>Gammaproteobacteria</taxon>
        <taxon>Candidatus Kentrum</taxon>
    </lineage>
</organism>
<evidence type="ECO:0000313" key="2">
    <source>
        <dbReference type="EMBL" id="VFJ45979.1"/>
    </source>
</evidence>
<dbReference type="InterPro" id="IPR011646">
    <property type="entry name" value="KAP_P-loop"/>
</dbReference>
<sequence>MTYPNNRSTLGSEFLGEEPATEGLEMGGMADRIVGHLTKHSGSGEGQSYPSRGLVGVFGHWGAGKTHLLNLIGERLVKQSSADSPCLVCAFRAWEYEAEADLASAFIRCLVSEQNYPWKQTPPALNETLPSKATIRQVAWRFADFVYELGKSSDVGVLEAAAGVGRALLDLRESGQDLPPEPVADTVRRAMQDLMAKLVPESGRLYVLVDDLDRCSPPNIVRLFEWFKNHLDTNRCTYVLGLDHRIAAKAIVGHYKDYMSFEKQESLDYGYRYLDKLFEVEFEILPNSATEEMVLARLEMNAGSLAEWTRKEIGRDFGGEPEMKSLLRTTALWVPRVLLRTVSTFRMSLEALIEQNKTDRTLFSNDLPSSFPFWLFLLSALHHLFPPDHVESFVRADLKQCQKNKGIGSVLDGGENDRKYGATDPRSDFIMEMNGIRTEALTQPQIRYLYRTVREKTPRGFRNVTGAG</sequence>
<dbReference type="Gene3D" id="3.40.50.300">
    <property type="entry name" value="P-loop containing nucleotide triphosphate hydrolases"/>
    <property type="match status" value="1"/>
</dbReference>
<dbReference type="InterPro" id="IPR027417">
    <property type="entry name" value="P-loop_NTPase"/>
</dbReference>
<dbReference type="PANTHER" id="PTHR22674">
    <property type="entry name" value="NTPASE, KAP FAMILY P-LOOP DOMAIN-CONTAINING 1"/>
    <property type="match status" value="1"/>
</dbReference>
<proteinExistence type="predicted"/>
<reference evidence="2" key="1">
    <citation type="submission" date="2019-02" db="EMBL/GenBank/DDBJ databases">
        <authorList>
            <person name="Gruber-Vodicka R. H."/>
            <person name="Seah K. B. B."/>
        </authorList>
    </citation>
    <scope>NUCLEOTIDE SEQUENCE</scope>
    <source>
        <strain evidence="2">BECK_DK161</strain>
    </source>
</reference>
<feature type="domain" description="KAP NTPase" evidence="1">
    <location>
        <begin position="55"/>
        <end position="291"/>
    </location>
</feature>
<protein>
    <submittedName>
        <fullName evidence="2">KAP family P-loop domain-containing protein</fullName>
    </submittedName>
</protein>
<name>A0A450S2V0_9GAMM</name>
<dbReference type="InterPro" id="IPR052754">
    <property type="entry name" value="NTPase_KAP_P-loop"/>
</dbReference>
<dbReference type="PANTHER" id="PTHR22674:SF6">
    <property type="entry name" value="NTPASE KAP FAMILY P-LOOP DOMAIN-CONTAINING PROTEIN 1"/>
    <property type="match status" value="1"/>
</dbReference>
<dbReference type="EMBL" id="CAADEY010000013">
    <property type="protein sequence ID" value="VFJ45979.1"/>
    <property type="molecule type" value="Genomic_DNA"/>
</dbReference>
<evidence type="ECO:0000259" key="1">
    <source>
        <dbReference type="Pfam" id="PF07693"/>
    </source>
</evidence>
<dbReference type="SUPFAM" id="SSF52540">
    <property type="entry name" value="P-loop containing nucleoside triphosphate hydrolases"/>
    <property type="match status" value="1"/>
</dbReference>
<dbReference type="Pfam" id="PF07693">
    <property type="entry name" value="KAP_NTPase"/>
    <property type="match status" value="1"/>
</dbReference>
<gene>
    <name evidence="2" type="ORF">BECKDK2373C_GA0170839_101355</name>
</gene>
<accession>A0A450S2V0</accession>
<dbReference type="AlphaFoldDB" id="A0A450S2V0"/>